<keyword evidence="1" id="KW-0732">Signal</keyword>
<dbReference type="RefSeq" id="WP_308983563.1">
    <property type="nucleotide sequence ID" value="NZ_JARXIC010000002.1"/>
</dbReference>
<reference evidence="2 3" key="1">
    <citation type="submission" date="2023-04" db="EMBL/GenBank/DDBJ databases">
        <title>A novel bacteria isolated from coastal sediment.</title>
        <authorList>
            <person name="Liu X.-J."/>
            <person name="Du Z.-J."/>
        </authorList>
    </citation>
    <scope>NUCLEOTIDE SEQUENCE [LARGE SCALE GENOMIC DNA]</scope>
    <source>
        <strain evidence="2 3">SDUM461004</strain>
    </source>
</reference>
<comment type="caution">
    <text evidence="2">The sequence shown here is derived from an EMBL/GenBank/DDBJ whole genome shotgun (WGS) entry which is preliminary data.</text>
</comment>
<dbReference type="SUPFAM" id="SSF56935">
    <property type="entry name" value="Porins"/>
    <property type="match status" value="1"/>
</dbReference>
<sequence length="388" mass="43157">MKNKQLCLLSIISSGLLVQADMTAAPLVSIGDNTDIFFNGSSSLRWASNIFRDEDSEVDDLTWTLSPGFEINVGRGASNADFSVITRYDVVRYQDNDELDVELFHIKALGSYKTSRLDVSGSVAYDENKSSSGESNITDDLIEFDTVKADLNAEYRVSPKFSFGSGFRYSETEYQTYTYYFADRESLTVPVDVFYELTSKVDLSLGYSYTNTDVDATLLSPNGDYTRESSFYNIGARGLLLPKVTGSFKVGYRTQDNDRPNSDDSGMLGLDANFSWSATPKLTMRLDLSRDFGVAGEGQSTENTSVDVSAAYSINSYFAASANLGYTVRDYTNTGRDDDQYNAGLRFSYSPNQYWSFSSGYTYSENSSNEVGRSYDNHTVDLTATLRY</sequence>
<dbReference type="InterPro" id="IPR018759">
    <property type="entry name" value="BBP2_2"/>
</dbReference>
<proteinExistence type="predicted"/>
<organism evidence="2 3">
    <name type="scientific">Thalassobacterium sedimentorum</name>
    <dbReference type="NCBI Taxonomy" id="3041258"/>
    <lineage>
        <taxon>Bacteria</taxon>
        <taxon>Pseudomonadati</taxon>
        <taxon>Verrucomicrobiota</taxon>
        <taxon>Opitutia</taxon>
        <taxon>Puniceicoccales</taxon>
        <taxon>Coraliomargaritaceae</taxon>
        <taxon>Thalassobacterium</taxon>
    </lineage>
</organism>
<gene>
    <name evidence="2" type="ORF">QEH59_01360</name>
</gene>
<evidence type="ECO:0000313" key="2">
    <source>
        <dbReference type="EMBL" id="MDQ8193054.1"/>
    </source>
</evidence>
<feature type="signal peptide" evidence="1">
    <location>
        <begin position="1"/>
        <end position="20"/>
    </location>
</feature>
<keyword evidence="3" id="KW-1185">Reference proteome</keyword>
<evidence type="ECO:0000256" key="1">
    <source>
        <dbReference type="SAM" id="SignalP"/>
    </source>
</evidence>
<name>A0ABU1AEV5_9BACT</name>
<feature type="chain" id="PRO_5046628374" evidence="1">
    <location>
        <begin position="21"/>
        <end position="388"/>
    </location>
</feature>
<dbReference type="EMBL" id="JARXIC010000002">
    <property type="protein sequence ID" value="MDQ8193054.1"/>
    <property type="molecule type" value="Genomic_DNA"/>
</dbReference>
<dbReference type="Proteomes" id="UP001243717">
    <property type="component" value="Unassembled WGS sequence"/>
</dbReference>
<accession>A0ABU1AEV5</accession>
<dbReference type="Pfam" id="PF10082">
    <property type="entry name" value="BBP2_2"/>
    <property type="match status" value="1"/>
</dbReference>
<protein>
    <submittedName>
        <fullName evidence="2">Outer membrane beta-barrel protein</fullName>
    </submittedName>
</protein>
<evidence type="ECO:0000313" key="3">
    <source>
        <dbReference type="Proteomes" id="UP001243717"/>
    </source>
</evidence>